<organism evidence="1 2">
    <name type="scientific">Tanacetum coccineum</name>
    <dbReference type="NCBI Taxonomy" id="301880"/>
    <lineage>
        <taxon>Eukaryota</taxon>
        <taxon>Viridiplantae</taxon>
        <taxon>Streptophyta</taxon>
        <taxon>Embryophyta</taxon>
        <taxon>Tracheophyta</taxon>
        <taxon>Spermatophyta</taxon>
        <taxon>Magnoliopsida</taxon>
        <taxon>eudicotyledons</taxon>
        <taxon>Gunneridae</taxon>
        <taxon>Pentapetalae</taxon>
        <taxon>asterids</taxon>
        <taxon>campanulids</taxon>
        <taxon>Asterales</taxon>
        <taxon>Asteraceae</taxon>
        <taxon>Asteroideae</taxon>
        <taxon>Anthemideae</taxon>
        <taxon>Anthemidinae</taxon>
        <taxon>Tanacetum</taxon>
    </lineage>
</organism>
<evidence type="ECO:0000313" key="2">
    <source>
        <dbReference type="Proteomes" id="UP001151760"/>
    </source>
</evidence>
<protein>
    <submittedName>
        <fullName evidence="1">Uncharacterized protein</fullName>
    </submittedName>
</protein>
<comment type="caution">
    <text evidence="1">The sequence shown here is derived from an EMBL/GenBank/DDBJ whole genome shotgun (WGS) entry which is preliminary data.</text>
</comment>
<name>A0ABQ5BLE4_9ASTR</name>
<gene>
    <name evidence="1" type="ORF">Tco_0861430</name>
</gene>
<dbReference type="Proteomes" id="UP001151760">
    <property type="component" value="Unassembled WGS sequence"/>
</dbReference>
<accession>A0ABQ5BLE4</accession>
<evidence type="ECO:0000313" key="1">
    <source>
        <dbReference type="EMBL" id="GJT14388.1"/>
    </source>
</evidence>
<sequence length="306" mass="34548">MPPTEAAMSKLAKTMAKYYPEHVCKYYPDHPSYTPPPTSKPSKPPTIEDSFSKLADTIDKLELVTKSLAASTANIVSITSQTTFTTNKSNDHTANTKTVIIKTTTEVKIETTSSIMDINNHDNTMAQVLITTASHNANIETIKEDHPTINMTTKNRVTTIPNTETKVTAQTSRSPSNTAHKLLETQTRNLSIHLIVEQTYVHDMLIEDMLVIFRCVETFSPVHQFHPPKFVFIESKHEPPWEPRERRYITMHLGFRLGHEPGPAKRDPPWGIFIVIRGNLGLEDKAVFQDGSIDMSPKLKTHQYKD</sequence>
<dbReference type="EMBL" id="BQNB010013308">
    <property type="protein sequence ID" value="GJT14388.1"/>
    <property type="molecule type" value="Genomic_DNA"/>
</dbReference>
<proteinExistence type="predicted"/>
<reference evidence="1" key="2">
    <citation type="submission" date="2022-01" db="EMBL/GenBank/DDBJ databases">
        <authorList>
            <person name="Yamashiro T."/>
            <person name="Shiraishi A."/>
            <person name="Satake H."/>
            <person name="Nakayama K."/>
        </authorList>
    </citation>
    <scope>NUCLEOTIDE SEQUENCE</scope>
</reference>
<reference evidence="1" key="1">
    <citation type="journal article" date="2022" name="Int. J. Mol. Sci.">
        <title>Draft Genome of Tanacetum Coccineum: Genomic Comparison of Closely Related Tanacetum-Family Plants.</title>
        <authorList>
            <person name="Yamashiro T."/>
            <person name="Shiraishi A."/>
            <person name="Nakayama K."/>
            <person name="Satake H."/>
        </authorList>
    </citation>
    <scope>NUCLEOTIDE SEQUENCE</scope>
</reference>
<keyword evidence="2" id="KW-1185">Reference proteome</keyword>